<reference evidence="2" key="1">
    <citation type="submission" date="2025-08" db="UniProtKB">
        <authorList>
            <consortium name="Ensembl"/>
        </authorList>
    </citation>
    <scope>IDENTIFICATION</scope>
</reference>
<gene>
    <name evidence="2" type="primary">CYB561A3</name>
</gene>
<dbReference type="Ensembl" id="ENSPTIT00000031385.1">
    <property type="protein sequence ID" value="ENSPTIP00000026812.1"/>
    <property type="gene ID" value="ENSPTIG00000022099.1"/>
</dbReference>
<dbReference type="Gene3D" id="1.20.120.1770">
    <property type="match status" value="1"/>
</dbReference>
<dbReference type="AlphaFoldDB" id="A0A8C9MDJ9"/>
<evidence type="ECO:0000256" key="1">
    <source>
        <dbReference type="SAM" id="Phobius"/>
    </source>
</evidence>
<dbReference type="Proteomes" id="UP000675900">
    <property type="component" value="Unassembled WGS sequence"/>
</dbReference>
<sequence length="109" mass="12086">MAVGWFYLSFYALSLLGLMCIILTVYWMQLWHGGFAWDGTSLMFNYHPVFMVAGSVVVYSAGTTTPSHTPVCPVKLSLPTAPGCWSWSLGYWCSISSWFRLGNAQSQGS</sequence>
<accession>A0A8C9MDJ9</accession>
<keyword evidence="3" id="KW-1185">Reference proteome</keyword>
<dbReference type="GeneTree" id="ENSGT00950000183197"/>
<reference evidence="2" key="2">
    <citation type="submission" date="2025-09" db="UniProtKB">
        <authorList>
            <consortium name="Ensembl"/>
        </authorList>
    </citation>
    <scope>IDENTIFICATION</scope>
</reference>
<protein>
    <submittedName>
        <fullName evidence="2">Cytochrome b561 family member A3</fullName>
    </submittedName>
</protein>
<proteinExistence type="predicted"/>
<keyword evidence="1" id="KW-0812">Transmembrane</keyword>
<keyword evidence="1" id="KW-1133">Transmembrane helix</keyword>
<feature type="transmembrane region" description="Helical" evidence="1">
    <location>
        <begin position="6"/>
        <end position="27"/>
    </location>
</feature>
<evidence type="ECO:0000313" key="3">
    <source>
        <dbReference type="Proteomes" id="UP000675900"/>
    </source>
</evidence>
<evidence type="ECO:0000313" key="2">
    <source>
        <dbReference type="Ensembl" id="ENSPTIP00000026812.1"/>
    </source>
</evidence>
<organism evidence="2 3">
    <name type="scientific">Panthera tigris altaica</name>
    <name type="common">Siberian tiger</name>
    <dbReference type="NCBI Taxonomy" id="74533"/>
    <lineage>
        <taxon>Eukaryota</taxon>
        <taxon>Metazoa</taxon>
        <taxon>Chordata</taxon>
        <taxon>Craniata</taxon>
        <taxon>Vertebrata</taxon>
        <taxon>Euteleostomi</taxon>
        <taxon>Mammalia</taxon>
        <taxon>Eutheria</taxon>
        <taxon>Laurasiatheria</taxon>
        <taxon>Carnivora</taxon>
        <taxon>Feliformia</taxon>
        <taxon>Felidae</taxon>
        <taxon>Pantherinae</taxon>
        <taxon>Panthera</taxon>
    </lineage>
</organism>
<name>A0A8C9MDJ9_PANTA</name>
<keyword evidence="1" id="KW-0472">Membrane</keyword>